<evidence type="ECO:0000313" key="2">
    <source>
        <dbReference type="Proteomes" id="UP000824890"/>
    </source>
</evidence>
<evidence type="ECO:0008006" key="3">
    <source>
        <dbReference type="Google" id="ProtNLM"/>
    </source>
</evidence>
<evidence type="ECO:0000313" key="1">
    <source>
        <dbReference type="EMBL" id="KAH0934593.1"/>
    </source>
</evidence>
<accession>A0ABQ8DZG1</accession>
<organism evidence="1 2">
    <name type="scientific">Brassica napus</name>
    <name type="common">Rape</name>
    <dbReference type="NCBI Taxonomy" id="3708"/>
    <lineage>
        <taxon>Eukaryota</taxon>
        <taxon>Viridiplantae</taxon>
        <taxon>Streptophyta</taxon>
        <taxon>Embryophyta</taxon>
        <taxon>Tracheophyta</taxon>
        <taxon>Spermatophyta</taxon>
        <taxon>Magnoliopsida</taxon>
        <taxon>eudicotyledons</taxon>
        <taxon>Gunneridae</taxon>
        <taxon>Pentapetalae</taxon>
        <taxon>rosids</taxon>
        <taxon>malvids</taxon>
        <taxon>Brassicales</taxon>
        <taxon>Brassicaceae</taxon>
        <taxon>Brassiceae</taxon>
        <taxon>Brassica</taxon>
    </lineage>
</organism>
<protein>
    <recommendedName>
        <fullName evidence="3">Cadherin domain-containing protein</fullName>
    </recommendedName>
</protein>
<comment type="caution">
    <text evidence="1">The sequence shown here is derived from an EMBL/GenBank/DDBJ whole genome shotgun (WGS) entry which is preliminary data.</text>
</comment>
<keyword evidence="2" id="KW-1185">Reference proteome</keyword>
<dbReference type="EMBL" id="JAGKQM010000003">
    <property type="protein sequence ID" value="KAH0934593.1"/>
    <property type="molecule type" value="Genomic_DNA"/>
</dbReference>
<name>A0ABQ8DZG1_BRANA</name>
<reference evidence="1 2" key="1">
    <citation type="submission" date="2021-05" db="EMBL/GenBank/DDBJ databases">
        <title>Genome Assembly of Synthetic Allotetraploid Brassica napus Reveals Homoeologous Exchanges between Subgenomes.</title>
        <authorList>
            <person name="Davis J.T."/>
        </authorList>
    </citation>
    <scope>NUCLEOTIDE SEQUENCE [LARGE SCALE GENOMIC DNA]</scope>
    <source>
        <strain evidence="2">cv. Da-Ae</strain>
        <tissue evidence="1">Seedling</tissue>
    </source>
</reference>
<gene>
    <name evidence="1" type="ORF">HID58_011710</name>
</gene>
<sequence length="104" mass="11913">MLSYHAIKHLDSALLIYHTVQYARNVFPTNMNYDLQITVTITDNNPYATARLDVDLIITNLEGTNRPPTVGEESDMCTICFGNYNYGNNICYFLLPPEFPFSMH</sequence>
<proteinExistence type="predicted"/>
<dbReference type="Proteomes" id="UP000824890">
    <property type="component" value="Unassembled WGS sequence"/>
</dbReference>